<dbReference type="NCBIfam" id="TIGR04088">
    <property type="entry name" value="cognate_SipW"/>
    <property type="match status" value="1"/>
</dbReference>
<dbReference type="EMBL" id="BORB01000003">
    <property type="protein sequence ID" value="GIN56339.1"/>
    <property type="molecule type" value="Genomic_DNA"/>
</dbReference>
<dbReference type="Proteomes" id="UP000679950">
    <property type="component" value="Unassembled WGS sequence"/>
</dbReference>
<gene>
    <name evidence="1" type="primary">calY</name>
    <name evidence="1" type="ORF">J8TS2_06580</name>
</gene>
<sequence length="195" mass="21591">MDIKKQLSMGLMSAVLGVTLLAGGTYAYFSDSVETNNTFAAGTLDLAVAPTEIINVDTMKPGDSFIRDFELQNNGTLDIGKVLLETDYTVNDANGDNTEDFGEHIQVEFLYNADKLDEVIYETTLAELKNMKPEAVNEHIFYPLLGEKGLPVGDTDDLVVKFNFVDNGKDQNQFQGDSINLTWTFNAQQTEGEQR</sequence>
<evidence type="ECO:0000313" key="2">
    <source>
        <dbReference type="Proteomes" id="UP000679950"/>
    </source>
</evidence>
<name>A0ABQ4KFX3_9BACI</name>
<keyword evidence="2" id="KW-1185">Reference proteome</keyword>
<dbReference type="Pfam" id="PF12389">
    <property type="entry name" value="Peptidase_M73"/>
    <property type="match status" value="1"/>
</dbReference>
<evidence type="ECO:0000313" key="1">
    <source>
        <dbReference type="EMBL" id="GIN56339.1"/>
    </source>
</evidence>
<dbReference type="RefSeq" id="WP_212965486.1">
    <property type="nucleotide sequence ID" value="NZ_BORB01000003.1"/>
</dbReference>
<reference evidence="1 2" key="1">
    <citation type="submission" date="2021-03" db="EMBL/GenBank/DDBJ databases">
        <title>Antimicrobial resistance genes in bacteria isolated from Japanese honey, and their potential for conferring macrolide and lincosamide resistance in the American foulbrood pathogen Paenibacillus larvae.</title>
        <authorList>
            <person name="Okamoto M."/>
            <person name="Kumagai M."/>
            <person name="Kanamori H."/>
            <person name="Takamatsu D."/>
        </authorList>
    </citation>
    <scope>NUCLEOTIDE SEQUENCE [LARGE SCALE GENOMIC DNA]</scope>
    <source>
        <strain evidence="1 2">J8TS2</strain>
    </source>
</reference>
<organism evidence="1 2">
    <name type="scientific">Lederbergia ruris</name>
    <dbReference type="NCBI Taxonomy" id="217495"/>
    <lineage>
        <taxon>Bacteria</taxon>
        <taxon>Bacillati</taxon>
        <taxon>Bacillota</taxon>
        <taxon>Bacilli</taxon>
        <taxon>Bacillales</taxon>
        <taxon>Bacillaceae</taxon>
        <taxon>Lederbergia</taxon>
    </lineage>
</organism>
<accession>A0ABQ4KFX3</accession>
<dbReference type="GO" id="GO:0051301">
    <property type="term" value="P:cell division"/>
    <property type="evidence" value="ECO:0007669"/>
    <property type="project" value="UniProtKB-KW"/>
</dbReference>
<dbReference type="InterPro" id="IPR023833">
    <property type="entry name" value="Signal_pept_SipW-depend-type"/>
</dbReference>
<keyword evidence="1" id="KW-0132">Cell division</keyword>
<proteinExistence type="predicted"/>
<protein>
    <submittedName>
        <fullName evidence="1">Cell division protein FtsN</fullName>
    </submittedName>
</protein>
<comment type="caution">
    <text evidence="1">The sequence shown here is derived from an EMBL/GenBank/DDBJ whole genome shotgun (WGS) entry which is preliminary data.</text>
</comment>
<dbReference type="InterPro" id="IPR022121">
    <property type="entry name" value="Peptidase_M73_camelysin"/>
</dbReference>
<keyword evidence="1" id="KW-0131">Cell cycle</keyword>